<keyword evidence="3 9" id="KW-0812">Transmembrane</keyword>
<dbReference type="InterPro" id="IPR021777">
    <property type="entry name" value="SANBR_BTB"/>
</dbReference>
<feature type="transmembrane region" description="Helical" evidence="9">
    <location>
        <begin position="1883"/>
        <end position="1904"/>
    </location>
</feature>
<feature type="transmembrane region" description="Helical" evidence="9">
    <location>
        <begin position="2011"/>
        <end position="2029"/>
    </location>
</feature>
<evidence type="ECO:0000256" key="6">
    <source>
        <dbReference type="ARBA" id="ARBA00023136"/>
    </source>
</evidence>
<dbReference type="Gene3D" id="1.10.357.140">
    <property type="entry name" value="UbiA prenyltransferase"/>
    <property type="match status" value="1"/>
</dbReference>
<dbReference type="Gene3D" id="2.60.40.10">
    <property type="entry name" value="Immunoglobulins"/>
    <property type="match status" value="3"/>
</dbReference>
<dbReference type="GO" id="GO:0005739">
    <property type="term" value="C:mitochondrion"/>
    <property type="evidence" value="ECO:0007669"/>
    <property type="project" value="TreeGrafter"/>
</dbReference>
<dbReference type="Pfam" id="PF01040">
    <property type="entry name" value="UbiA"/>
    <property type="match status" value="1"/>
</dbReference>
<evidence type="ECO:0000256" key="4">
    <source>
        <dbReference type="ARBA" id="ARBA00022989"/>
    </source>
</evidence>
<keyword evidence="6 9" id="KW-0472">Membrane</keyword>
<feature type="transmembrane region" description="Helical" evidence="9">
    <location>
        <begin position="1969"/>
        <end position="1990"/>
    </location>
</feature>
<feature type="transmembrane region" description="Helical" evidence="9">
    <location>
        <begin position="1910"/>
        <end position="1929"/>
    </location>
</feature>
<evidence type="ECO:0000313" key="11">
    <source>
        <dbReference type="EMBL" id="KAK9818472.1"/>
    </source>
</evidence>
<dbReference type="GO" id="GO:0008495">
    <property type="term" value="F:protoheme IX farnesyltransferase activity"/>
    <property type="evidence" value="ECO:0007669"/>
    <property type="project" value="InterPro"/>
</dbReference>
<dbReference type="CDD" id="cd13957">
    <property type="entry name" value="PT_UbiA_Cox10"/>
    <property type="match status" value="1"/>
</dbReference>
<reference evidence="11 12" key="1">
    <citation type="journal article" date="2024" name="Nat. Commun.">
        <title>Phylogenomics reveals the evolutionary origins of lichenization in chlorophyte algae.</title>
        <authorList>
            <person name="Puginier C."/>
            <person name="Libourel C."/>
            <person name="Otte J."/>
            <person name="Skaloud P."/>
            <person name="Haon M."/>
            <person name="Grisel S."/>
            <person name="Petersen M."/>
            <person name="Berrin J.G."/>
            <person name="Delaux P.M."/>
            <person name="Dal Grande F."/>
            <person name="Keller J."/>
        </authorList>
    </citation>
    <scope>NUCLEOTIDE SEQUENCE [LARGE SCALE GENOMIC DNA]</scope>
    <source>
        <strain evidence="11 12">SAG 2145</strain>
    </source>
</reference>
<accession>A0AAW1QC63</accession>
<feature type="region of interest" description="Disordered" evidence="8">
    <location>
        <begin position="1037"/>
        <end position="1096"/>
    </location>
</feature>
<dbReference type="PANTHER" id="PTHR43448:SF2">
    <property type="entry name" value="PROTOHEME IX FARNESYLTRANSFERASE, MITOCHONDRIAL"/>
    <property type="match status" value="1"/>
</dbReference>
<sequence length="2224" mass="238235">MGLASINVWDEQKGLRQTFQCELEVLLSSMRYFRTYLRVIADHRNIQISVHCDVLVFSWLLQWAKAQHGQAELPKFSAWNCLQIMISSEFLQMEHLVAEAGAFAAANLQKLVSGAADLGALSEDLLAAIACRTSEACLEQLHACLPLSLTSGCQPPDPSASGPSTKSKPHVSPYQQPVHGVQLPRPGADKEGSLKPTAEGQQLGDESQSGPEPPLRTREGGGDSPSQGLQLTTAQSQQLAQVLPRLFRLKLLRSVADARLVLCRCLVCGIVYPAPFRHKLICSSRAPHLVQQRAGRVRVGSQQRQHVPDRIWRWQAHCERLAGSMPWRKVFWSQWGCLHVLHCSACSTHFQARHLNQCWFHPDPIQSSSTGPGHYGCCGRLALGARGALGQDGCCSQEHSVDATDPLVQVLLIHRHLIMDANPASEAHGRRKLVRPASPPSESEQDESQMIEEAEAGDEGDHGPEEETQAGQESDNEPDESWHAADERPVSPSKLLLRDSPVKKAHEGTTQLAGLRAVHVEHANPFLERALRLQLVREGDELQMNSLIGYLSQIRARQKKQAEKETQNGHSMTHYISRAGLLQQTPKREWPGIGKTRDKMSDSNFYAAENESACQCRLATLEVVLKREPLLLEPGPVLFQVTQPEGKQHRDVRLRNIGVTTERFRLLAPPSPHFSMSMPAFPQEAGYLRPGLVCSFRISFQPDALRNYTDQILVERQESAGFSIPISAGYHAPRLTLPASLDLGPVHLGAARGRQIYVRNLGGPGTFMWEQQEQTAGAIGNGSIGPGGSRIPAAPARHGISHKQRPVQAGPFLILPGVFHLDPDEGVIIGVMFQPETAGQVTHVARLIFPDGSQQAFTLHGHGVNIEFELLAVPVPAGPPPRAPVPPVQSPLPGLPPQDSLIVEPTSSPPQSSEVPAPSAAASNVPFQTDIAPCAQLDIEQQQLNVQNPIHEPEMASQSANSSMMQSTVQADPETAQDSAMPAADQAYKAVKGQARMWMGEVTLGVVVEGHQCISNHGPLPLPFEWVIEELLAPRPAATSAAGPPSAAEMRLSAAGSEADSLEASQESRPSDGWLPDAPSGLRDADGGLLQSGDEAPDEVMECPFDIQPAVGDLAPAATTRFSFTCRPTCPGRSSAVAHFRLRLPGHDATAQNSSTWPAVTVALEACGVAGHLEITPSQLMLPQPLNLGQVIRIPVEIFNPTNCPAQHLLCNSSHPDVCWEEVDSLRGIWSYSPIPVAPMAGKSRTLRVQPRTSGRLDCLVSCHADHGGSCSMQLTGHVEGPSVRTIEPAIDFGEVWQDQEPTATIHLKNESCWARASWTLKALQLPVARPVLGSTSDSTVLDVSGDELDQSCSEAQDEGFTDSLNWLHLSCTSGILEPNASTTMQVPAAAVGLSEIAAQIAPTVISIPAGGSMETTVSLMPMSVGAFEMVFPLTVEHSTCPLGLLLTEDTASSASSTHVDSLELQQASISLANPEFTSCSDDLSALSSKEQSDAIETNLDQLEHQHESSASIEPAHASPDPGEPFNNDSQPLETLQLETIDSHVLQTIAADAKPNAGNDNRTLQTNDSQSISKGQLNNAFELGEAFAGTAGQSASRQSSNNGEKPSDSTSSPGDMITAPQTTTAAASSNHDAEQPDPSNGSESSGRQVIDFGNGLLRGSMAAASLELRNESAVGADVSCWLDTLGASEDPTPCLHLPGRQLQRRASVLQGGPLRMKASQEQMGPFSSHAGRAMSAAKQIQATAMLLGQEQGVAVCIRPATFPLGPFATCTIHLSCYAARAGLYEDVLHLQVGDLPLQDIAMRVHVANDSVQIFKSSKPDNVVQILPNHRGSPENISWPGLGWTVTGTFCAAACANTLNQVYEVLPDGKMKRTNRRPLPTGRLPVGHALAFAAVTGGLGVSILASKANSLTAGLGAANIGLYAGIYTPLKALTPVNTWVGAVVGAVPPLMGWAAASGGRLDWGALVPAAALYFWQLPHFLAIAWLCRADYARGGFRMLSLADPLGKRTARAALRNALYLMPLGALATAIGLTTPAFTVEAAIISGALASTAASFYRSPSNGTARLLFRASLLHLPILLACLLIHRIPNQPPHLQPSSQQLWARLRRSLLTPFLSTSAQLAPPGAAASSQDGICSHSIADRFGAQSLPVPFPFLPVPLNSWHPSSSSSHDSSQTSHGEWLSSSSQSQDQNASREQHAGPVTCNYCQQPLQSVSDQNRCSNCRHPR</sequence>
<feature type="compositionally biased region" description="Low complexity" evidence="8">
    <location>
        <begin position="2161"/>
        <end position="2186"/>
    </location>
</feature>
<feature type="compositionally biased region" description="Polar residues" evidence="8">
    <location>
        <begin position="1558"/>
        <end position="1571"/>
    </location>
</feature>
<evidence type="ECO:0000256" key="9">
    <source>
        <dbReference type="SAM" id="Phobius"/>
    </source>
</evidence>
<feature type="compositionally biased region" description="Pro residues" evidence="8">
    <location>
        <begin position="881"/>
        <end position="896"/>
    </location>
</feature>
<feature type="transmembrane region" description="Helical" evidence="9">
    <location>
        <begin position="1840"/>
        <end position="1862"/>
    </location>
</feature>
<keyword evidence="5" id="KW-0350">Heme biosynthesis</keyword>
<feature type="region of interest" description="Disordered" evidence="8">
    <location>
        <begin position="1503"/>
        <end position="1531"/>
    </location>
</feature>
<evidence type="ECO:0000256" key="5">
    <source>
        <dbReference type="ARBA" id="ARBA00023133"/>
    </source>
</evidence>
<keyword evidence="4 9" id="KW-1133">Transmembrane helix</keyword>
<name>A0AAW1QC63_9CHLO</name>
<dbReference type="GO" id="GO:0006784">
    <property type="term" value="P:heme A biosynthetic process"/>
    <property type="evidence" value="ECO:0007669"/>
    <property type="project" value="TreeGrafter"/>
</dbReference>
<comment type="caution">
    <text evidence="11">The sequence shown here is derived from an EMBL/GenBank/DDBJ whole genome shotgun (WGS) entry which is preliminary data.</text>
</comment>
<feature type="region of interest" description="Disordered" evidence="8">
    <location>
        <begin position="2161"/>
        <end position="2196"/>
    </location>
</feature>
<dbReference type="InterPro" id="IPR044878">
    <property type="entry name" value="UbiA_sf"/>
</dbReference>
<proteinExistence type="predicted"/>
<feature type="compositionally biased region" description="Acidic residues" evidence="8">
    <location>
        <begin position="466"/>
        <end position="479"/>
    </location>
</feature>
<feature type="compositionally biased region" description="Basic and acidic residues" evidence="8">
    <location>
        <begin position="480"/>
        <end position="489"/>
    </location>
</feature>
<dbReference type="EMBL" id="JALJOS010000062">
    <property type="protein sequence ID" value="KAK9818472.1"/>
    <property type="molecule type" value="Genomic_DNA"/>
</dbReference>
<dbReference type="InterPro" id="IPR000537">
    <property type="entry name" value="UbiA_prenyltransferase"/>
</dbReference>
<feature type="compositionally biased region" description="Polar residues" evidence="8">
    <location>
        <begin position="1637"/>
        <end position="1647"/>
    </location>
</feature>
<feature type="transmembrane region" description="Helical" evidence="9">
    <location>
        <begin position="1936"/>
        <end position="1957"/>
    </location>
</feature>
<feature type="region of interest" description="Disordered" evidence="8">
    <location>
        <begin position="153"/>
        <end position="233"/>
    </location>
</feature>
<protein>
    <recommendedName>
        <fullName evidence="7">Heme O synthase</fullName>
    </recommendedName>
</protein>
<dbReference type="Pfam" id="PF11822">
    <property type="entry name" value="BTB_SANBR"/>
    <property type="match status" value="1"/>
</dbReference>
<feature type="compositionally biased region" description="Low complexity" evidence="8">
    <location>
        <begin position="909"/>
        <end position="921"/>
    </location>
</feature>
<feature type="compositionally biased region" description="Low complexity" evidence="8">
    <location>
        <begin position="1037"/>
        <end position="1048"/>
    </location>
</feature>
<keyword evidence="12" id="KW-1185">Reference proteome</keyword>
<feature type="compositionally biased region" description="Polar residues" evidence="8">
    <location>
        <begin position="1591"/>
        <end position="1613"/>
    </location>
</feature>
<gene>
    <name evidence="11" type="ORF">WJX74_007363</name>
</gene>
<feature type="domain" description="SANT and BTB" evidence="10">
    <location>
        <begin position="5"/>
        <end position="99"/>
    </location>
</feature>
<evidence type="ECO:0000256" key="8">
    <source>
        <dbReference type="SAM" id="MobiDB-lite"/>
    </source>
</evidence>
<dbReference type="InterPro" id="IPR013783">
    <property type="entry name" value="Ig-like_fold"/>
</dbReference>
<keyword evidence="2" id="KW-0808">Transferase</keyword>
<dbReference type="Proteomes" id="UP001438707">
    <property type="component" value="Unassembled WGS sequence"/>
</dbReference>
<evidence type="ECO:0000256" key="2">
    <source>
        <dbReference type="ARBA" id="ARBA00022679"/>
    </source>
</evidence>
<dbReference type="InterPro" id="IPR006369">
    <property type="entry name" value="Protohaem_IX_farnesylTrfase"/>
</dbReference>
<comment type="subcellular location">
    <subcellularLocation>
        <location evidence="1">Membrane</location>
        <topology evidence="1">Multi-pass membrane protein</topology>
    </subcellularLocation>
</comment>
<feature type="compositionally biased region" description="Acidic residues" evidence="8">
    <location>
        <begin position="443"/>
        <end position="458"/>
    </location>
</feature>
<evidence type="ECO:0000256" key="7">
    <source>
        <dbReference type="ARBA" id="ARBA00030253"/>
    </source>
</evidence>
<feature type="compositionally biased region" description="Low complexity" evidence="8">
    <location>
        <begin position="1618"/>
        <end position="1627"/>
    </location>
</feature>
<feature type="region of interest" description="Disordered" evidence="8">
    <location>
        <begin position="881"/>
        <end position="921"/>
    </location>
</feature>
<dbReference type="NCBIfam" id="TIGR01473">
    <property type="entry name" value="cyoE_ctaB"/>
    <property type="match status" value="1"/>
</dbReference>
<evidence type="ECO:0000256" key="1">
    <source>
        <dbReference type="ARBA" id="ARBA00004141"/>
    </source>
</evidence>
<feature type="region of interest" description="Disordered" evidence="8">
    <location>
        <begin position="423"/>
        <end position="502"/>
    </location>
</feature>
<evidence type="ECO:0000259" key="10">
    <source>
        <dbReference type="Pfam" id="PF11822"/>
    </source>
</evidence>
<dbReference type="PANTHER" id="PTHR43448">
    <property type="entry name" value="PROTOHEME IX FARNESYLTRANSFERASE, MITOCHONDRIAL"/>
    <property type="match status" value="1"/>
</dbReference>
<evidence type="ECO:0000313" key="12">
    <source>
        <dbReference type="Proteomes" id="UP001438707"/>
    </source>
</evidence>
<organism evidence="11 12">
    <name type="scientific">Apatococcus lobatus</name>
    <dbReference type="NCBI Taxonomy" id="904363"/>
    <lineage>
        <taxon>Eukaryota</taxon>
        <taxon>Viridiplantae</taxon>
        <taxon>Chlorophyta</taxon>
        <taxon>core chlorophytes</taxon>
        <taxon>Trebouxiophyceae</taxon>
        <taxon>Chlorellales</taxon>
        <taxon>Chlorellaceae</taxon>
        <taxon>Apatococcus</taxon>
    </lineage>
</organism>
<dbReference type="FunFam" id="1.10.357.140:FF:000006">
    <property type="entry name" value="Protoheme IX farnesyltransferase, mitochondrial"/>
    <property type="match status" value="1"/>
</dbReference>
<dbReference type="GO" id="GO:0016020">
    <property type="term" value="C:membrane"/>
    <property type="evidence" value="ECO:0007669"/>
    <property type="project" value="UniProtKB-SubCell"/>
</dbReference>
<feature type="region of interest" description="Disordered" evidence="8">
    <location>
        <begin position="1552"/>
        <end position="1571"/>
    </location>
</feature>
<feature type="region of interest" description="Disordered" evidence="8">
    <location>
        <begin position="1590"/>
        <end position="1650"/>
    </location>
</feature>
<evidence type="ECO:0000256" key="3">
    <source>
        <dbReference type="ARBA" id="ARBA00022692"/>
    </source>
</evidence>